<dbReference type="Proteomes" id="UP000245624">
    <property type="component" value="Unassembled WGS sequence"/>
</dbReference>
<keyword evidence="1" id="KW-0378">Hydrolase</keyword>
<dbReference type="SUPFAM" id="SSF56784">
    <property type="entry name" value="HAD-like"/>
    <property type="match status" value="1"/>
</dbReference>
<dbReference type="AlphaFoldDB" id="A0A317KVY7"/>
<comment type="caution">
    <text evidence="1">The sequence shown here is derived from an EMBL/GenBank/DDBJ whole genome shotgun (WGS) entry which is preliminary data.</text>
</comment>
<sequence length="288" mass="31783">MKLIATDLDGTLLSKNHEISDANKEALKLASEQGVEIIVATGRSYSAAKIPLDKAGLNFPIICLNGGKIYNERAQLLNSAPLDKATCKKIKQICTAQHVYFEVFTNKATFSESREKFIQVMVDIMASAFPQLTREEVEAQAKNRFQDEEVEIIDNFDQLFDREDIDVYKILAFSLDDEVLEQVEQNLKDDASIAITSSGFSNLEFNHPKAQKGIAVKEFAAQLGIEMKDVMAIGDNFNDASMIEMAGYGVAMGNAAEAIKDMADFTTKTNHEDGVAHAIQTLLSKELS</sequence>
<name>A0A317KVY7_9BACI</name>
<dbReference type="GO" id="GO:0016791">
    <property type="term" value="F:phosphatase activity"/>
    <property type="evidence" value="ECO:0007669"/>
    <property type="project" value="TreeGrafter"/>
</dbReference>
<proteinExistence type="predicted"/>
<evidence type="ECO:0000313" key="1">
    <source>
        <dbReference type="EMBL" id="PWU67585.1"/>
    </source>
</evidence>
<dbReference type="OrthoDB" id="9806027at2"/>
<dbReference type="NCBIfam" id="TIGR01484">
    <property type="entry name" value="HAD-SF-IIB"/>
    <property type="match status" value="1"/>
</dbReference>
<dbReference type="PANTHER" id="PTHR10000:SF55">
    <property type="entry name" value="5-AMINO-6-(5-PHOSPHO-D-RIBITYLAMINO)URACIL PHOSPHATASE YCSE"/>
    <property type="match status" value="1"/>
</dbReference>
<gene>
    <name evidence="1" type="ORF">DLJ74_14070</name>
</gene>
<dbReference type="SFLD" id="SFLDS00003">
    <property type="entry name" value="Haloacid_Dehalogenase"/>
    <property type="match status" value="1"/>
</dbReference>
<dbReference type="PANTHER" id="PTHR10000">
    <property type="entry name" value="PHOSPHOSERINE PHOSPHATASE"/>
    <property type="match status" value="1"/>
</dbReference>
<dbReference type="PROSITE" id="PS01228">
    <property type="entry name" value="COF_1"/>
    <property type="match status" value="1"/>
</dbReference>
<accession>A0A317KVY7</accession>
<dbReference type="PROSITE" id="PS01229">
    <property type="entry name" value="COF_2"/>
    <property type="match status" value="1"/>
</dbReference>
<dbReference type="GO" id="GO:0005829">
    <property type="term" value="C:cytosol"/>
    <property type="evidence" value="ECO:0007669"/>
    <property type="project" value="TreeGrafter"/>
</dbReference>
<dbReference type="InterPro" id="IPR000150">
    <property type="entry name" value="Cof"/>
</dbReference>
<dbReference type="InterPro" id="IPR023214">
    <property type="entry name" value="HAD_sf"/>
</dbReference>
<organism evidence="1 2">
    <name type="scientific">Gracilibacillus dipsosauri</name>
    <dbReference type="NCBI Taxonomy" id="178340"/>
    <lineage>
        <taxon>Bacteria</taxon>
        <taxon>Bacillati</taxon>
        <taxon>Bacillota</taxon>
        <taxon>Bacilli</taxon>
        <taxon>Bacillales</taxon>
        <taxon>Bacillaceae</taxon>
        <taxon>Gracilibacillus</taxon>
    </lineage>
</organism>
<evidence type="ECO:0000313" key="2">
    <source>
        <dbReference type="Proteomes" id="UP000245624"/>
    </source>
</evidence>
<dbReference type="NCBIfam" id="TIGR00099">
    <property type="entry name" value="Cof-subfamily"/>
    <property type="match status" value="1"/>
</dbReference>
<dbReference type="Pfam" id="PF08282">
    <property type="entry name" value="Hydrolase_3"/>
    <property type="match status" value="1"/>
</dbReference>
<dbReference type="CDD" id="cd07516">
    <property type="entry name" value="HAD_Pase"/>
    <property type="match status" value="1"/>
</dbReference>
<protein>
    <submittedName>
        <fullName evidence="1">Cof-type HAD-IIB family hydrolase</fullName>
    </submittedName>
</protein>
<dbReference type="InterPro" id="IPR006379">
    <property type="entry name" value="HAD-SF_hydro_IIB"/>
</dbReference>
<dbReference type="Gene3D" id="3.30.1240.10">
    <property type="match status" value="1"/>
</dbReference>
<dbReference type="EMBL" id="QGTD01000013">
    <property type="protein sequence ID" value="PWU67585.1"/>
    <property type="molecule type" value="Genomic_DNA"/>
</dbReference>
<dbReference type="InterPro" id="IPR036412">
    <property type="entry name" value="HAD-like_sf"/>
</dbReference>
<dbReference type="RefSeq" id="WP_109984946.1">
    <property type="nucleotide sequence ID" value="NZ_JAJUIE010000083.1"/>
</dbReference>
<reference evidence="1 2" key="1">
    <citation type="submission" date="2018-05" db="EMBL/GenBank/DDBJ databases">
        <title>Genomic analysis of Gracilibacillus dipsosauri DD1 reveals novel features of a salt-tolerant amylase.</title>
        <authorList>
            <person name="Deutch C.E."/>
            <person name="Yang S."/>
        </authorList>
    </citation>
    <scope>NUCLEOTIDE SEQUENCE [LARGE SCALE GENOMIC DNA]</scope>
    <source>
        <strain evidence="1 2">DD1</strain>
    </source>
</reference>
<dbReference type="GO" id="GO:0000287">
    <property type="term" value="F:magnesium ion binding"/>
    <property type="evidence" value="ECO:0007669"/>
    <property type="project" value="TreeGrafter"/>
</dbReference>
<dbReference type="SFLD" id="SFLDG01144">
    <property type="entry name" value="C2.B.4:_PGP_Like"/>
    <property type="match status" value="1"/>
</dbReference>
<keyword evidence="2" id="KW-1185">Reference proteome</keyword>
<dbReference type="SFLD" id="SFLDG01140">
    <property type="entry name" value="C2.B:_Phosphomannomutase_and_P"/>
    <property type="match status" value="1"/>
</dbReference>
<dbReference type="Gene3D" id="3.40.50.1000">
    <property type="entry name" value="HAD superfamily/HAD-like"/>
    <property type="match status" value="1"/>
</dbReference>